<evidence type="ECO:0000313" key="1">
    <source>
        <dbReference type="EMBL" id="VFU10765.1"/>
    </source>
</evidence>
<dbReference type="EMBL" id="LR536450">
    <property type="protein sequence ID" value="VFU10765.1"/>
    <property type="molecule type" value="Genomic_DNA"/>
</dbReference>
<dbReference type="AlphaFoldDB" id="A0A4U8Z5C3"/>
<evidence type="ECO:0000313" key="2">
    <source>
        <dbReference type="Proteomes" id="UP000294360"/>
    </source>
</evidence>
<dbReference type="Gene3D" id="1.10.620.20">
    <property type="entry name" value="Ribonucleotide Reductase, subunit A"/>
    <property type="match status" value="1"/>
</dbReference>
<proteinExistence type="predicted"/>
<sequence>MSQIFQGNCGGATVPEVLDWYHLNQGADNLDYVGSPDEKLWEEWRAERKRVATP</sequence>
<dbReference type="InterPro" id="IPR012348">
    <property type="entry name" value="RNR-like"/>
</dbReference>
<protein>
    <submittedName>
        <fullName evidence="1">Uncharacterized protein</fullName>
    </submittedName>
</protein>
<reference evidence="1 2" key="1">
    <citation type="submission" date="2019-03" db="EMBL/GenBank/DDBJ databases">
        <authorList>
            <person name="Kox A.R. M."/>
        </authorList>
    </citation>
    <scope>NUCLEOTIDE SEQUENCE [LARGE SCALE GENOMIC DNA]</scope>
    <source>
        <strain evidence="1">MTUNDRAET4 annotated genome</strain>
    </source>
</reference>
<dbReference type="KEGG" id="mtun:MTUNDRAET4_3884"/>
<organism evidence="1 2">
    <name type="scientific">Methylocella tundrae</name>
    <dbReference type="NCBI Taxonomy" id="227605"/>
    <lineage>
        <taxon>Bacteria</taxon>
        <taxon>Pseudomonadati</taxon>
        <taxon>Pseudomonadota</taxon>
        <taxon>Alphaproteobacteria</taxon>
        <taxon>Hyphomicrobiales</taxon>
        <taxon>Beijerinckiaceae</taxon>
        <taxon>Methylocella</taxon>
    </lineage>
</organism>
<dbReference type="Proteomes" id="UP000294360">
    <property type="component" value="Chromosome"/>
</dbReference>
<name>A0A4U8Z5C3_METTU</name>
<gene>
    <name evidence="1" type="ORF">MTUNDRAET4_3884</name>
</gene>
<accession>A0A4U8Z5C3</accession>
<dbReference type="GO" id="GO:0016491">
    <property type="term" value="F:oxidoreductase activity"/>
    <property type="evidence" value="ECO:0007669"/>
    <property type="project" value="InterPro"/>
</dbReference>